<protein>
    <recommendedName>
        <fullName evidence="6">2-succinyl-5-enolpyruvyl-6-hydroxy-3-cyclohexene-1-carboxylate synthase</fullName>
        <shortName evidence="6">SEPHCHC synthase</shortName>
        <ecNumber evidence="6">2.2.1.9</ecNumber>
    </recommendedName>
    <alternativeName>
        <fullName evidence="6">Menaquinone biosynthesis protein MenD</fullName>
    </alternativeName>
</protein>
<keyword evidence="5 6" id="KW-0464">Manganese</keyword>
<dbReference type="GO" id="GO:0070204">
    <property type="term" value="F:2-succinyl-5-enolpyruvyl-6-hydroxy-3-cyclohexene-1-carboxylic-acid synthase activity"/>
    <property type="evidence" value="ECO:0007669"/>
    <property type="project" value="UniProtKB-UniRule"/>
</dbReference>
<dbReference type="NCBIfam" id="TIGR00173">
    <property type="entry name" value="menD"/>
    <property type="match status" value="1"/>
</dbReference>
<feature type="compositionally biased region" description="Low complexity" evidence="7">
    <location>
        <begin position="250"/>
        <end position="263"/>
    </location>
</feature>
<dbReference type="UniPathway" id="UPA01057">
    <property type="reaction ID" value="UER00164"/>
</dbReference>
<dbReference type="GO" id="GO:0000287">
    <property type="term" value="F:magnesium ion binding"/>
    <property type="evidence" value="ECO:0007669"/>
    <property type="project" value="UniProtKB-UniRule"/>
</dbReference>
<organism evidence="10 11">
    <name type="scientific">Arthrobacter alpinus</name>
    <dbReference type="NCBI Taxonomy" id="656366"/>
    <lineage>
        <taxon>Bacteria</taxon>
        <taxon>Bacillati</taxon>
        <taxon>Actinomycetota</taxon>
        <taxon>Actinomycetes</taxon>
        <taxon>Micrococcales</taxon>
        <taxon>Micrococcaceae</taxon>
        <taxon>Arthrobacter</taxon>
    </lineage>
</organism>
<evidence type="ECO:0000256" key="2">
    <source>
        <dbReference type="ARBA" id="ARBA00022723"/>
    </source>
</evidence>
<dbReference type="GO" id="GO:0030145">
    <property type="term" value="F:manganese ion binding"/>
    <property type="evidence" value="ECO:0007669"/>
    <property type="project" value="UniProtKB-UniRule"/>
</dbReference>
<feature type="region of interest" description="Disordered" evidence="7">
    <location>
        <begin position="224"/>
        <end position="267"/>
    </location>
</feature>
<reference evidence="10 11" key="2">
    <citation type="journal article" date="2016" name="J. Biotechnol.">
        <title>Complete genome sequence of Arthrobacter alpinus ERGS4:06, a yellow pigmented bacterium tolerant to cold and radiations isolated from Sikkim Himalaya.</title>
        <authorList>
            <person name="Kumar R."/>
            <person name="Singh D."/>
            <person name="Swarnkar M.K."/>
            <person name="Singh A.K."/>
            <person name="Kumar S."/>
        </authorList>
    </citation>
    <scope>NUCLEOTIDE SEQUENCE [LARGE SCALE GENOMIC DNA]</scope>
    <source>
        <strain evidence="10 11">ERGS4:06</strain>
    </source>
</reference>
<evidence type="ECO:0000256" key="4">
    <source>
        <dbReference type="ARBA" id="ARBA00023052"/>
    </source>
</evidence>
<dbReference type="EMBL" id="CP013200">
    <property type="protein sequence ID" value="ALO65869.1"/>
    <property type="molecule type" value="Genomic_DNA"/>
</dbReference>
<evidence type="ECO:0000256" key="3">
    <source>
        <dbReference type="ARBA" id="ARBA00022842"/>
    </source>
</evidence>
<dbReference type="InterPro" id="IPR004433">
    <property type="entry name" value="MenaQ_synth_MenD"/>
</dbReference>
<dbReference type="EC" id="2.2.1.9" evidence="6"/>
<keyword evidence="1 6" id="KW-0808">Transferase</keyword>
<dbReference type="UniPathway" id="UPA00079"/>
<evidence type="ECO:0000256" key="1">
    <source>
        <dbReference type="ARBA" id="ARBA00022679"/>
    </source>
</evidence>
<evidence type="ECO:0000259" key="9">
    <source>
        <dbReference type="Pfam" id="PF02776"/>
    </source>
</evidence>
<comment type="pathway">
    <text evidence="6">Quinol/quinone metabolism; menaquinone biosynthesis.</text>
</comment>
<dbReference type="InterPro" id="IPR011766">
    <property type="entry name" value="TPP_enzyme_TPP-bd"/>
</dbReference>
<reference evidence="11" key="1">
    <citation type="submission" date="2015-11" db="EMBL/GenBank/DDBJ databases">
        <authorList>
            <person name="Kumar R."/>
            <person name="Singh D."/>
            <person name="Swarnkar M.K."/>
            <person name="Singh A.K."/>
            <person name="Kumar S."/>
        </authorList>
    </citation>
    <scope>NUCLEOTIDE SEQUENCE [LARGE SCALE GENOMIC DNA]</scope>
    <source>
        <strain evidence="11">ERGS4:06</strain>
    </source>
</reference>
<comment type="pathway">
    <text evidence="6">Quinol/quinone metabolism; 1,4-dihydroxy-2-naphthoate biosynthesis; 1,4-dihydroxy-2-naphthoate from chorismate: step 2/7.</text>
</comment>
<dbReference type="CDD" id="cd02009">
    <property type="entry name" value="TPP_SHCHC_synthase"/>
    <property type="match status" value="1"/>
</dbReference>
<dbReference type="Proteomes" id="UP000059574">
    <property type="component" value="Chromosome"/>
</dbReference>
<comment type="similarity">
    <text evidence="6">Belongs to the TPP enzyme family. MenD subfamily.</text>
</comment>
<keyword evidence="4 6" id="KW-0786">Thiamine pyrophosphate</keyword>
<dbReference type="Pfam" id="PF02776">
    <property type="entry name" value="TPP_enzyme_N"/>
    <property type="match status" value="1"/>
</dbReference>
<dbReference type="PANTHER" id="PTHR42916">
    <property type="entry name" value="2-SUCCINYL-5-ENOLPYRUVYL-6-HYDROXY-3-CYCLOHEXENE-1-CARBOXYLATE SYNTHASE"/>
    <property type="match status" value="1"/>
</dbReference>
<dbReference type="SUPFAM" id="SSF52518">
    <property type="entry name" value="Thiamin diphosphate-binding fold (THDP-binding)"/>
    <property type="match status" value="2"/>
</dbReference>
<dbReference type="GO" id="GO:0030976">
    <property type="term" value="F:thiamine pyrophosphate binding"/>
    <property type="evidence" value="ECO:0007669"/>
    <property type="project" value="UniProtKB-UniRule"/>
</dbReference>
<proteinExistence type="inferred from homology"/>
<evidence type="ECO:0000313" key="11">
    <source>
        <dbReference type="Proteomes" id="UP000059574"/>
    </source>
</evidence>
<dbReference type="Pfam" id="PF02775">
    <property type="entry name" value="TPP_enzyme_C"/>
    <property type="match status" value="1"/>
</dbReference>
<comment type="catalytic activity">
    <reaction evidence="6">
        <text>isochorismate + 2-oxoglutarate + H(+) = 5-enolpyruvoyl-6-hydroxy-2-succinyl-cyclohex-3-ene-1-carboxylate + CO2</text>
        <dbReference type="Rhea" id="RHEA:25593"/>
        <dbReference type="ChEBI" id="CHEBI:15378"/>
        <dbReference type="ChEBI" id="CHEBI:16526"/>
        <dbReference type="ChEBI" id="CHEBI:16810"/>
        <dbReference type="ChEBI" id="CHEBI:29780"/>
        <dbReference type="ChEBI" id="CHEBI:58818"/>
        <dbReference type="EC" id="2.2.1.9"/>
    </reaction>
</comment>
<dbReference type="InterPro" id="IPR012001">
    <property type="entry name" value="Thiamin_PyroP_enz_TPP-bd_dom"/>
</dbReference>
<evidence type="ECO:0000313" key="10">
    <source>
        <dbReference type="EMBL" id="ALO65869.1"/>
    </source>
</evidence>
<keyword evidence="2 6" id="KW-0479">Metal-binding</keyword>
<gene>
    <name evidence="6" type="primary">menD</name>
    <name evidence="10" type="ORF">AS189_04365</name>
</gene>
<dbReference type="CDD" id="cd07037">
    <property type="entry name" value="TPP_PYR_MenD"/>
    <property type="match status" value="1"/>
</dbReference>
<dbReference type="AlphaFoldDB" id="A0A0S2LWM0"/>
<dbReference type="HAMAP" id="MF_01659">
    <property type="entry name" value="MenD"/>
    <property type="match status" value="1"/>
</dbReference>
<evidence type="ECO:0000259" key="8">
    <source>
        <dbReference type="Pfam" id="PF02775"/>
    </source>
</evidence>
<sequence length="628" mass="64557">MDAARFVVDALERAGVRHVVVAPGSRSAPLVYALAEAQADQRITAHVRIDERVAGFTALGLALGTKGPAAIVTTSGTAVGNLLPAVMEANHAGVPLLVLSADRPEELRGTGANQTTFQLDLFGDHVRFATDVAAGSDPSSAISTALTAALGRLEGIPAGPVQVNLAFRDPLTPALDGSEWERLLPVIETPDAAAGITDELLLAAQAVSDTDADTDDAVTAAAVSGTEAAPEPGDGTNAGYLAEGPLQPFSSSSDGPASGPSSSHRTVVVAGHGAGPEAEHFARMLGLPLLAEPSSNARFGPNAIGPYRMLLDKFGPESALPIERVVVFGRPTLSRQISTLLARTDLERALFVPAPVPWFEPGRRTELILTQWDQLLGFAGRGPDGWLQAWQWAGEQAELALDSELAGTSKDTGGRPGGGKLAAASTLNGLQLARAVWDTAQKDTGSILMLGSSNPVRDADLAGQPTVKNGAAVHANRGLAGIDGTISTATGLALATGKTTRVLLGDVTFLHDSGALNIGPMEALPQIQVIVLNDGGGGIFSVLEHGKLAEAPNYTAAVERFFGTPHTASLGALAAAFGWSHVSVGTAEQLAKALAAPVLWPCVIEVVASERADLRELHATIAEAIASS</sequence>
<dbReference type="RefSeq" id="WP_062286498.1">
    <property type="nucleotide sequence ID" value="NZ_CP013200.1"/>
</dbReference>
<dbReference type="Gene3D" id="3.40.50.970">
    <property type="match status" value="2"/>
</dbReference>
<keyword evidence="6" id="KW-0474">Menaquinone biosynthesis</keyword>
<feature type="domain" description="Thiamine pyrophosphate enzyme N-terminal TPP-binding" evidence="9">
    <location>
        <begin position="1"/>
        <end position="116"/>
    </location>
</feature>
<comment type="function">
    <text evidence="6">Catalyzes the thiamine diphosphate-dependent decarboxylation of 2-oxoglutarate and the subsequent addition of the resulting succinic semialdehyde-thiamine pyrophosphate anion to isochorismate to yield 2-succinyl-5-enolpyruvyl-6-hydroxy-3-cyclohexene-1-carboxylate (SEPHCHC).</text>
</comment>
<dbReference type="Gene3D" id="3.40.50.1220">
    <property type="entry name" value="TPP-binding domain"/>
    <property type="match status" value="1"/>
</dbReference>
<evidence type="ECO:0000256" key="6">
    <source>
        <dbReference type="HAMAP-Rule" id="MF_01659"/>
    </source>
</evidence>
<feature type="domain" description="Thiamine pyrophosphate enzyme TPP-binding" evidence="8">
    <location>
        <begin position="472"/>
        <end position="597"/>
    </location>
</feature>
<evidence type="ECO:0000256" key="5">
    <source>
        <dbReference type="ARBA" id="ARBA00023211"/>
    </source>
</evidence>
<dbReference type="PIRSF" id="PIRSF004983">
    <property type="entry name" value="MenD"/>
    <property type="match status" value="1"/>
</dbReference>
<name>A0A0S2LWM0_9MICC</name>
<dbReference type="PANTHER" id="PTHR42916:SF1">
    <property type="entry name" value="PROTEIN PHYLLO, CHLOROPLASTIC"/>
    <property type="match status" value="1"/>
</dbReference>
<comment type="subunit">
    <text evidence="6">Homodimer.</text>
</comment>
<dbReference type="GO" id="GO:0009234">
    <property type="term" value="P:menaquinone biosynthetic process"/>
    <property type="evidence" value="ECO:0007669"/>
    <property type="project" value="UniProtKB-UniRule"/>
</dbReference>
<comment type="cofactor">
    <cofactor evidence="6">
        <name>thiamine diphosphate</name>
        <dbReference type="ChEBI" id="CHEBI:58937"/>
    </cofactor>
    <text evidence="6">Binds 1 thiamine pyrophosphate per subunit.</text>
</comment>
<keyword evidence="3 6" id="KW-0460">Magnesium</keyword>
<accession>A0A0S2LWM0</accession>
<evidence type="ECO:0000256" key="7">
    <source>
        <dbReference type="SAM" id="MobiDB-lite"/>
    </source>
</evidence>
<comment type="cofactor">
    <cofactor evidence="6">
        <name>Mg(2+)</name>
        <dbReference type="ChEBI" id="CHEBI:18420"/>
    </cofactor>
    <cofactor evidence="6">
        <name>Mn(2+)</name>
        <dbReference type="ChEBI" id="CHEBI:29035"/>
    </cofactor>
</comment>
<dbReference type="InterPro" id="IPR029061">
    <property type="entry name" value="THDP-binding"/>
</dbReference>